<gene>
    <name evidence="12" type="ORF">COV59_01305</name>
</gene>
<proteinExistence type="inferred from homology"/>
<evidence type="ECO:0000256" key="6">
    <source>
        <dbReference type="ARBA" id="ARBA00023186"/>
    </source>
</evidence>
<name>A0A2H0N8D5_9BACT</name>
<dbReference type="InterPro" id="IPR001179">
    <property type="entry name" value="PPIase_FKBP_dom"/>
</dbReference>
<evidence type="ECO:0000313" key="13">
    <source>
        <dbReference type="Proteomes" id="UP000229600"/>
    </source>
</evidence>
<evidence type="ECO:0000256" key="5">
    <source>
        <dbReference type="ARBA" id="ARBA00023110"/>
    </source>
</evidence>
<protein>
    <recommendedName>
        <fullName evidence="10">Peptidyl-prolyl cis-trans isomerase</fullName>
        <ecNumber evidence="10">5.2.1.8</ecNumber>
    </recommendedName>
</protein>
<comment type="catalytic activity">
    <reaction evidence="1 9 10">
        <text>[protein]-peptidylproline (omega=180) = [protein]-peptidylproline (omega=0)</text>
        <dbReference type="Rhea" id="RHEA:16237"/>
        <dbReference type="Rhea" id="RHEA-COMP:10747"/>
        <dbReference type="Rhea" id="RHEA-COMP:10748"/>
        <dbReference type="ChEBI" id="CHEBI:83833"/>
        <dbReference type="ChEBI" id="CHEBI:83834"/>
        <dbReference type="EC" id="5.2.1.8"/>
    </reaction>
</comment>
<evidence type="ECO:0000256" key="9">
    <source>
        <dbReference type="PROSITE-ProRule" id="PRU00277"/>
    </source>
</evidence>
<evidence type="ECO:0000313" key="12">
    <source>
        <dbReference type="EMBL" id="PIR04366.1"/>
    </source>
</evidence>
<evidence type="ECO:0000256" key="2">
    <source>
        <dbReference type="ARBA" id="ARBA00004496"/>
    </source>
</evidence>
<comment type="caution">
    <text evidence="12">The sequence shown here is derived from an EMBL/GenBank/DDBJ whole genome shotgun (WGS) entry which is preliminary data.</text>
</comment>
<dbReference type="PANTHER" id="PTHR47861">
    <property type="entry name" value="FKBP-TYPE PEPTIDYL-PROLYL CIS-TRANS ISOMERASE SLYD"/>
    <property type="match status" value="1"/>
</dbReference>
<dbReference type="GO" id="GO:0005737">
    <property type="term" value="C:cytoplasm"/>
    <property type="evidence" value="ECO:0007669"/>
    <property type="project" value="UniProtKB-SubCell"/>
</dbReference>
<dbReference type="InterPro" id="IPR046357">
    <property type="entry name" value="PPIase_dom_sf"/>
</dbReference>
<evidence type="ECO:0000256" key="10">
    <source>
        <dbReference type="RuleBase" id="RU003915"/>
    </source>
</evidence>
<comment type="similarity">
    <text evidence="3 10">Belongs to the FKBP-type PPIase family.</text>
</comment>
<dbReference type="Gene3D" id="3.10.50.40">
    <property type="match status" value="1"/>
</dbReference>
<keyword evidence="6" id="KW-0143">Chaperone</keyword>
<keyword evidence="5 9" id="KW-0697">Rotamase</keyword>
<dbReference type="AlphaFoldDB" id="A0A2H0N8D5"/>
<keyword evidence="4" id="KW-0963">Cytoplasm</keyword>
<evidence type="ECO:0000256" key="3">
    <source>
        <dbReference type="ARBA" id="ARBA00006577"/>
    </source>
</evidence>
<dbReference type="Pfam" id="PF00254">
    <property type="entry name" value="FKBP_C"/>
    <property type="match status" value="1"/>
</dbReference>
<dbReference type="EC" id="5.2.1.8" evidence="10"/>
<dbReference type="PROSITE" id="PS50059">
    <property type="entry name" value="FKBP_PPIASE"/>
    <property type="match status" value="1"/>
</dbReference>
<dbReference type="EMBL" id="PCWN01000004">
    <property type="protein sequence ID" value="PIR04366.1"/>
    <property type="molecule type" value="Genomic_DNA"/>
</dbReference>
<reference evidence="12 13" key="1">
    <citation type="submission" date="2017-09" db="EMBL/GenBank/DDBJ databases">
        <title>Depth-based differentiation of microbial function through sediment-hosted aquifers and enrichment of novel symbionts in the deep terrestrial subsurface.</title>
        <authorList>
            <person name="Probst A.J."/>
            <person name="Ladd B."/>
            <person name="Jarett J.K."/>
            <person name="Geller-Mcgrath D.E."/>
            <person name="Sieber C.M."/>
            <person name="Emerson J.B."/>
            <person name="Anantharaman K."/>
            <person name="Thomas B.C."/>
            <person name="Malmstrom R."/>
            <person name="Stieglmeier M."/>
            <person name="Klingl A."/>
            <person name="Woyke T."/>
            <person name="Ryan C.M."/>
            <person name="Banfield J.F."/>
        </authorList>
    </citation>
    <scope>NUCLEOTIDE SEQUENCE [LARGE SCALE GENOMIC DNA]</scope>
    <source>
        <strain evidence="12">CG11_big_fil_rev_8_21_14_0_20_39_34</strain>
    </source>
</reference>
<evidence type="ECO:0000256" key="1">
    <source>
        <dbReference type="ARBA" id="ARBA00000971"/>
    </source>
</evidence>
<feature type="domain" description="PPIase FKBP-type" evidence="11">
    <location>
        <begin position="7"/>
        <end position="86"/>
    </location>
</feature>
<evidence type="ECO:0000256" key="8">
    <source>
        <dbReference type="ARBA" id="ARBA00037071"/>
    </source>
</evidence>
<organism evidence="12 13">
    <name type="scientific">Candidatus Magasanikbacteria bacterium CG11_big_fil_rev_8_21_14_0_20_39_34</name>
    <dbReference type="NCBI Taxonomy" id="1974653"/>
    <lineage>
        <taxon>Bacteria</taxon>
        <taxon>Candidatus Magasanikiibacteriota</taxon>
    </lineage>
</organism>
<dbReference type="GO" id="GO:0003755">
    <property type="term" value="F:peptidyl-prolyl cis-trans isomerase activity"/>
    <property type="evidence" value="ECO:0007669"/>
    <property type="project" value="UniProtKB-UniRule"/>
</dbReference>
<comment type="subcellular location">
    <subcellularLocation>
        <location evidence="2">Cytoplasm</location>
    </subcellularLocation>
</comment>
<accession>A0A2H0N8D5</accession>
<evidence type="ECO:0000256" key="4">
    <source>
        <dbReference type="ARBA" id="ARBA00022490"/>
    </source>
</evidence>
<evidence type="ECO:0000256" key="7">
    <source>
        <dbReference type="ARBA" id="ARBA00023235"/>
    </source>
</evidence>
<sequence length="142" mass="15619">MPKPKKGDTVSVHYTGKLEDGEIFDSSKDRGPLEAILGMGQLIEGFEKALYDMEVGEQKTIHIPKEQAYGEYNPALVVAVSSDKLPEGFAPQVGEWLQMTTDTGHDVIAKILEVNPDGIKLDANHRLAGKDLVFDLELLEIL</sequence>
<dbReference type="GO" id="GO:0042026">
    <property type="term" value="P:protein refolding"/>
    <property type="evidence" value="ECO:0007669"/>
    <property type="project" value="UniProtKB-ARBA"/>
</dbReference>
<dbReference type="Proteomes" id="UP000229600">
    <property type="component" value="Unassembled WGS sequence"/>
</dbReference>
<keyword evidence="7 9" id="KW-0413">Isomerase</keyword>
<comment type="function">
    <text evidence="8">Also involved in hydrogenase metallocenter assembly, probably by participating in the nickel insertion step. This function in hydrogenase biosynthesis requires chaperone activity and the presence of the metal-binding domain, but not PPIase activity.</text>
</comment>
<evidence type="ECO:0000259" key="11">
    <source>
        <dbReference type="PROSITE" id="PS50059"/>
    </source>
</evidence>
<dbReference type="PANTHER" id="PTHR47861:SF3">
    <property type="entry name" value="FKBP-TYPE PEPTIDYL-PROLYL CIS-TRANS ISOMERASE SLYD"/>
    <property type="match status" value="1"/>
</dbReference>
<dbReference type="SUPFAM" id="SSF54534">
    <property type="entry name" value="FKBP-like"/>
    <property type="match status" value="1"/>
</dbReference>